<dbReference type="PROSITE" id="PS50943">
    <property type="entry name" value="HTH_CROC1"/>
    <property type="match status" value="1"/>
</dbReference>
<name>A0A3A9W5Q0_9ACTN</name>
<dbReference type="Gene3D" id="3.30.450.180">
    <property type="match status" value="1"/>
</dbReference>
<dbReference type="RefSeq" id="WP_120698259.1">
    <property type="nucleotide sequence ID" value="NZ_RBDX01000012.1"/>
</dbReference>
<dbReference type="SMART" id="SM00530">
    <property type="entry name" value="HTH_XRE"/>
    <property type="match status" value="1"/>
</dbReference>
<accession>A0A3A9W5Q0</accession>
<sequence>MQPQLRTDFGKFLRGRRGRVVPPGPSATGRASRRQVPGLRRQELAEAADISVEYCTRLEQGRAPRPSREVLTSLARALDLTAAERDHLFRLAGELPPEPLAPGSEVRPGLQRLLRELDNTIPVTVHDGRLNVMARNAAAAELLGAPSGTSRFRHNIVHQGFTAQARDLLGAEGAHSYTRWATAALRSAMGRYPDDAYLQALLAELSATSTDFRDHWHRAEVTARRSGVKHLHHPARGQLTFQNEMLHDPDRDHWIVVYLPC</sequence>
<dbReference type="Pfam" id="PF13560">
    <property type="entry name" value="HTH_31"/>
    <property type="match status" value="1"/>
</dbReference>
<dbReference type="OrthoDB" id="3608749at2"/>
<dbReference type="SUPFAM" id="SSF47413">
    <property type="entry name" value="lambda repressor-like DNA-binding domains"/>
    <property type="match status" value="1"/>
</dbReference>
<evidence type="ECO:0000313" key="6">
    <source>
        <dbReference type="Proteomes" id="UP000275024"/>
    </source>
</evidence>
<dbReference type="EMBL" id="RBDX01000012">
    <property type="protein sequence ID" value="RKN08180.1"/>
    <property type="molecule type" value="Genomic_DNA"/>
</dbReference>
<dbReference type="GO" id="GO:0003677">
    <property type="term" value="F:DNA binding"/>
    <property type="evidence" value="ECO:0007669"/>
    <property type="project" value="InterPro"/>
</dbReference>
<evidence type="ECO:0000256" key="1">
    <source>
        <dbReference type="SAM" id="MobiDB-lite"/>
    </source>
</evidence>
<dbReference type="Pfam" id="PF17765">
    <property type="entry name" value="MLTR_LBD"/>
    <property type="match status" value="1"/>
</dbReference>
<gene>
    <name evidence="4" type="ORF">D7318_18705</name>
    <name evidence="3" type="ORF">D7319_16845</name>
</gene>
<evidence type="ECO:0000259" key="2">
    <source>
        <dbReference type="PROSITE" id="PS50943"/>
    </source>
</evidence>
<evidence type="ECO:0000313" key="3">
    <source>
        <dbReference type="EMBL" id="RKN08180.1"/>
    </source>
</evidence>
<proteinExistence type="predicted"/>
<dbReference type="Proteomes" id="UP000275024">
    <property type="component" value="Unassembled WGS sequence"/>
</dbReference>
<dbReference type="PANTHER" id="PTHR35010:SF2">
    <property type="entry name" value="BLL4672 PROTEIN"/>
    <property type="match status" value="1"/>
</dbReference>
<evidence type="ECO:0000313" key="4">
    <source>
        <dbReference type="EMBL" id="RKN20535.1"/>
    </source>
</evidence>
<dbReference type="Proteomes" id="UP000268652">
    <property type="component" value="Unassembled WGS sequence"/>
</dbReference>
<comment type="caution">
    <text evidence="3">The sequence shown here is derived from an EMBL/GenBank/DDBJ whole genome shotgun (WGS) entry which is preliminary data.</text>
</comment>
<protein>
    <submittedName>
        <fullName evidence="3">XRE family transcriptional regulator</fullName>
    </submittedName>
</protein>
<dbReference type="InterPro" id="IPR010982">
    <property type="entry name" value="Lambda_DNA-bd_dom_sf"/>
</dbReference>
<dbReference type="InterPro" id="IPR001387">
    <property type="entry name" value="Cro/C1-type_HTH"/>
</dbReference>
<feature type="region of interest" description="Disordered" evidence="1">
    <location>
        <begin position="15"/>
        <end position="34"/>
    </location>
</feature>
<feature type="domain" description="HTH cro/C1-type" evidence="2">
    <location>
        <begin position="34"/>
        <end position="85"/>
    </location>
</feature>
<organism evidence="3 6">
    <name type="scientific">Streptomyces radicis</name>
    <dbReference type="NCBI Taxonomy" id="1750517"/>
    <lineage>
        <taxon>Bacteria</taxon>
        <taxon>Bacillati</taxon>
        <taxon>Actinomycetota</taxon>
        <taxon>Actinomycetes</taxon>
        <taxon>Kitasatosporales</taxon>
        <taxon>Streptomycetaceae</taxon>
        <taxon>Streptomyces</taxon>
    </lineage>
</organism>
<evidence type="ECO:0000313" key="5">
    <source>
        <dbReference type="Proteomes" id="UP000268652"/>
    </source>
</evidence>
<dbReference type="InterPro" id="IPR041413">
    <property type="entry name" value="MLTR_LBD"/>
</dbReference>
<dbReference type="Gene3D" id="1.10.260.40">
    <property type="entry name" value="lambda repressor-like DNA-binding domains"/>
    <property type="match status" value="1"/>
</dbReference>
<reference evidence="5 6" key="1">
    <citation type="submission" date="2018-09" db="EMBL/GenBank/DDBJ databases">
        <title>Streptomyces sp. nov. DS1-2, an endophytic actinomycete isolated from roots of Dendrobium scabrilingue.</title>
        <authorList>
            <person name="Kuncharoen N."/>
            <person name="Kudo T."/>
            <person name="Ohkuma M."/>
            <person name="Yuki M."/>
            <person name="Tanasupawat S."/>
        </authorList>
    </citation>
    <scope>NUCLEOTIDE SEQUENCE [LARGE SCALE GENOMIC DNA]</scope>
    <source>
        <strain evidence="3 6">AZ1-7</strain>
        <strain evidence="4 5">DS1-2</strain>
    </source>
</reference>
<dbReference type="CDD" id="cd00093">
    <property type="entry name" value="HTH_XRE"/>
    <property type="match status" value="1"/>
</dbReference>
<dbReference type="AlphaFoldDB" id="A0A3A9W5Q0"/>
<dbReference type="EMBL" id="RBDY01000013">
    <property type="protein sequence ID" value="RKN20535.1"/>
    <property type="molecule type" value="Genomic_DNA"/>
</dbReference>
<dbReference type="PANTHER" id="PTHR35010">
    <property type="entry name" value="BLL4672 PROTEIN-RELATED"/>
    <property type="match status" value="1"/>
</dbReference>
<keyword evidence="5" id="KW-1185">Reference proteome</keyword>